<dbReference type="RefSeq" id="WP_073158016.1">
    <property type="nucleotide sequence ID" value="NZ_FQVL01000018.1"/>
</dbReference>
<proteinExistence type="predicted"/>
<sequence length="65" mass="7205">MADEKKITPDDKIQESVLKAGERARKLAEALGADKDGQDAAAVDGYTVEFKRLIKERMGKDEPEK</sequence>
<gene>
    <name evidence="1" type="ORF">SAMN05444392_11822</name>
</gene>
<organism evidence="1 2">
    <name type="scientific">Seinonella peptonophila</name>
    <dbReference type="NCBI Taxonomy" id="112248"/>
    <lineage>
        <taxon>Bacteria</taxon>
        <taxon>Bacillati</taxon>
        <taxon>Bacillota</taxon>
        <taxon>Bacilli</taxon>
        <taxon>Bacillales</taxon>
        <taxon>Thermoactinomycetaceae</taxon>
        <taxon>Seinonella</taxon>
    </lineage>
</organism>
<dbReference type="AlphaFoldDB" id="A0A1M5B4X7"/>
<evidence type="ECO:0000313" key="1">
    <source>
        <dbReference type="EMBL" id="SHF37377.1"/>
    </source>
</evidence>
<keyword evidence="2" id="KW-1185">Reference proteome</keyword>
<reference evidence="1 2" key="1">
    <citation type="submission" date="2016-11" db="EMBL/GenBank/DDBJ databases">
        <authorList>
            <person name="Jaros S."/>
            <person name="Januszkiewicz K."/>
            <person name="Wedrychowicz H."/>
        </authorList>
    </citation>
    <scope>NUCLEOTIDE SEQUENCE [LARGE SCALE GENOMIC DNA]</scope>
    <source>
        <strain evidence="1 2">DSM 44666</strain>
    </source>
</reference>
<evidence type="ECO:0000313" key="2">
    <source>
        <dbReference type="Proteomes" id="UP000184476"/>
    </source>
</evidence>
<dbReference type="EMBL" id="FQVL01000018">
    <property type="protein sequence ID" value="SHF37377.1"/>
    <property type="molecule type" value="Genomic_DNA"/>
</dbReference>
<protein>
    <submittedName>
        <fullName evidence="1">Uncharacterized protein</fullName>
    </submittedName>
</protein>
<accession>A0A1M5B4X7</accession>
<dbReference type="STRING" id="112248.SAMN05444392_11822"/>
<dbReference type="Proteomes" id="UP000184476">
    <property type="component" value="Unassembled WGS sequence"/>
</dbReference>
<name>A0A1M5B4X7_9BACL</name>